<proteinExistence type="predicted"/>
<dbReference type="Pfam" id="PF14361">
    <property type="entry name" value="RsbRD_N"/>
    <property type="match status" value="1"/>
</dbReference>
<feature type="region of interest" description="Disordered" evidence="1">
    <location>
        <begin position="211"/>
        <end position="234"/>
    </location>
</feature>
<name>A0A4Q7KD96_9PSEU</name>
<dbReference type="InterPro" id="IPR025736">
    <property type="entry name" value="PucR_C-HTH_dom"/>
</dbReference>
<gene>
    <name evidence="4" type="ORF">EV193_11563</name>
</gene>
<organism evidence="4 5">
    <name type="scientific">Herbihabitans rhizosphaerae</name>
    <dbReference type="NCBI Taxonomy" id="1872711"/>
    <lineage>
        <taxon>Bacteria</taxon>
        <taxon>Bacillati</taxon>
        <taxon>Actinomycetota</taxon>
        <taxon>Actinomycetes</taxon>
        <taxon>Pseudonocardiales</taxon>
        <taxon>Pseudonocardiaceae</taxon>
        <taxon>Herbihabitans</taxon>
    </lineage>
</organism>
<dbReference type="EMBL" id="SGWQ01000015">
    <property type="protein sequence ID" value="RZS31184.1"/>
    <property type="molecule type" value="Genomic_DNA"/>
</dbReference>
<accession>A0A4Q7KD96</accession>
<evidence type="ECO:0000259" key="2">
    <source>
        <dbReference type="Pfam" id="PF13556"/>
    </source>
</evidence>
<protein>
    <submittedName>
        <fullName evidence="4">PucR-like helix-turn-helix protein</fullName>
    </submittedName>
</protein>
<feature type="domain" description="PucR C-terminal helix-turn-helix" evidence="2">
    <location>
        <begin position="296"/>
        <end position="346"/>
    </location>
</feature>
<evidence type="ECO:0000313" key="5">
    <source>
        <dbReference type="Proteomes" id="UP000294257"/>
    </source>
</evidence>
<dbReference type="RefSeq" id="WP_130348327.1">
    <property type="nucleotide sequence ID" value="NZ_SGWQ01000015.1"/>
</dbReference>
<dbReference type="Gene3D" id="1.10.10.2840">
    <property type="entry name" value="PucR C-terminal helix-turn-helix domain"/>
    <property type="match status" value="1"/>
</dbReference>
<dbReference type="InterPro" id="IPR051448">
    <property type="entry name" value="CdaR-like_regulators"/>
</dbReference>
<dbReference type="Proteomes" id="UP000294257">
    <property type="component" value="Unassembled WGS sequence"/>
</dbReference>
<dbReference type="AlphaFoldDB" id="A0A4Q7KD96"/>
<evidence type="ECO:0000313" key="4">
    <source>
        <dbReference type="EMBL" id="RZS31184.1"/>
    </source>
</evidence>
<dbReference type="OrthoDB" id="33973at2"/>
<dbReference type="PANTHER" id="PTHR33744">
    <property type="entry name" value="CARBOHYDRATE DIACID REGULATOR"/>
    <property type="match status" value="1"/>
</dbReference>
<dbReference type="InterPro" id="IPR042070">
    <property type="entry name" value="PucR_C-HTH_sf"/>
</dbReference>
<evidence type="ECO:0000259" key="3">
    <source>
        <dbReference type="Pfam" id="PF14361"/>
    </source>
</evidence>
<dbReference type="Pfam" id="PF13556">
    <property type="entry name" value="HTH_30"/>
    <property type="match status" value="1"/>
</dbReference>
<comment type="caution">
    <text evidence="4">The sequence shown here is derived from an EMBL/GenBank/DDBJ whole genome shotgun (WGS) entry which is preliminary data.</text>
</comment>
<evidence type="ECO:0000256" key="1">
    <source>
        <dbReference type="SAM" id="MobiDB-lite"/>
    </source>
</evidence>
<keyword evidence="5" id="KW-1185">Reference proteome</keyword>
<sequence>MSEIVESLDTEALRAHIVGAVRRNARAMPQLTDAEYLLSALIRRVIGTPATDRARLVTIGAAWAADGYPPGQVAAVYQAALRVIVDHLRDAGAVRGTPPEVVLGTVDEVVQRCNALAAAVAEGYQNAEHHRVRANFLRRLLFDTTATTARQDAVHCGLDPDREYLAVRGRPAPGMRPEDLARAYGLIAGYGGAAGLVTVIGEDLAGVLPARPGQGADRRGTLGVGPPRPPHRLPESFRMASRALETARRHGRTGVHEFDELGLLPTVGTDGTISGALTRRYLEPLGHNDSAVEIADTLHAYLLEGKNVARTAEQLFVHPNTVRYRIARFEELAGVSLRGNPIAVFELLWVLTHRSLGRDALGSPG</sequence>
<reference evidence="4 5" key="1">
    <citation type="submission" date="2019-02" db="EMBL/GenBank/DDBJ databases">
        <title>Genomic Encyclopedia of Type Strains, Phase IV (KMG-IV): sequencing the most valuable type-strain genomes for metagenomic binning, comparative biology and taxonomic classification.</title>
        <authorList>
            <person name="Goeker M."/>
        </authorList>
    </citation>
    <scope>NUCLEOTIDE SEQUENCE [LARGE SCALE GENOMIC DNA]</scope>
    <source>
        <strain evidence="4 5">DSM 101727</strain>
    </source>
</reference>
<feature type="domain" description="RsbT co-antagonist protein RsbRD N-terminal" evidence="3">
    <location>
        <begin position="37"/>
        <end position="134"/>
    </location>
</feature>
<dbReference type="InterPro" id="IPR025751">
    <property type="entry name" value="RsbRD_N_dom"/>
</dbReference>